<protein>
    <submittedName>
        <fullName evidence="3">YT521-B-like domain-containing protein</fullName>
    </submittedName>
</protein>
<reference evidence="3" key="1">
    <citation type="journal article" date="2021" name="Nat. Commun.">
        <title>Genetic determinants of endophytism in the Arabidopsis root mycobiome.</title>
        <authorList>
            <person name="Mesny F."/>
            <person name="Miyauchi S."/>
            <person name="Thiergart T."/>
            <person name="Pickel B."/>
            <person name="Atanasova L."/>
            <person name="Karlsson M."/>
            <person name="Huettel B."/>
            <person name="Barry K.W."/>
            <person name="Haridas S."/>
            <person name="Chen C."/>
            <person name="Bauer D."/>
            <person name="Andreopoulos W."/>
            <person name="Pangilinan J."/>
            <person name="LaButti K."/>
            <person name="Riley R."/>
            <person name="Lipzen A."/>
            <person name="Clum A."/>
            <person name="Drula E."/>
            <person name="Henrissat B."/>
            <person name="Kohler A."/>
            <person name="Grigoriev I.V."/>
            <person name="Martin F.M."/>
            <person name="Hacquard S."/>
        </authorList>
    </citation>
    <scope>NUCLEOTIDE SEQUENCE</scope>
    <source>
        <strain evidence="3">MPI-CAGE-CH-0235</strain>
    </source>
</reference>
<feature type="compositionally biased region" description="Basic and acidic residues" evidence="1">
    <location>
        <begin position="306"/>
        <end position="315"/>
    </location>
</feature>
<dbReference type="InterPro" id="IPR045168">
    <property type="entry name" value="YTH_prot"/>
</dbReference>
<proteinExistence type="predicted"/>
<feature type="region of interest" description="Disordered" evidence="1">
    <location>
        <begin position="247"/>
        <end position="328"/>
    </location>
</feature>
<dbReference type="CDD" id="cd21134">
    <property type="entry name" value="YTH"/>
    <property type="match status" value="1"/>
</dbReference>
<comment type="caution">
    <text evidence="3">The sequence shown here is derived from an EMBL/GenBank/DDBJ whole genome shotgun (WGS) entry which is preliminary data.</text>
</comment>
<feature type="region of interest" description="Disordered" evidence="1">
    <location>
        <begin position="1"/>
        <end position="80"/>
    </location>
</feature>
<name>A0A8K0WPH1_9HYPO</name>
<dbReference type="GO" id="GO:0005654">
    <property type="term" value="C:nucleoplasm"/>
    <property type="evidence" value="ECO:0007669"/>
    <property type="project" value="TreeGrafter"/>
</dbReference>
<dbReference type="GO" id="GO:0048024">
    <property type="term" value="P:regulation of mRNA splicing, via spliceosome"/>
    <property type="evidence" value="ECO:0007669"/>
    <property type="project" value="TreeGrafter"/>
</dbReference>
<dbReference type="GO" id="GO:0000398">
    <property type="term" value="P:mRNA splicing, via spliceosome"/>
    <property type="evidence" value="ECO:0007669"/>
    <property type="project" value="TreeGrafter"/>
</dbReference>
<feature type="compositionally biased region" description="Polar residues" evidence="1">
    <location>
        <begin position="48"/>
        <end position="80"/>
    </location>
</feature>
<evidence type="ECO:0000313" key="4">
    <source>
        <dbReference type="Proteomes" id="UP000813444"/>
    </source>
</evidence>
<dbReference type="OrthoDB" id="6103986at2759"/>
<dbReference type="AlphaFoldDB" id="A0A8K0WPH1"/>
<evidence type="ECO:0000259" key="2">
    <source>
        <dbReference type="PROSITE" id="PS50882"/>
    </source>
</evidence>
<dbReference type="PANTHER" id="PTHR12357:SF3">
    <property type="entry name" value="YTH DOMAIN-CONTAINING PROTEIN 1"/>
    <property type="match status" value="1"/>
</dbReference>
<feature type="compositionally biased region" description="Basic and acidic residues" evidence="1">
    <location>
        <begin position="276"/>
        <end position="296"/>
    </location>
</feature>
<keyword evidence="4" id="KW-1185">Reference proteome</keyword>
<sequence length="515" mass="58576">MDPQTPSKSSTPKKSTDNENHCREHKPISMANKMVTTNIEGDPDASNPRLTLQQTSGQGELGANNQQNMAAPAEQKQSVETDANVGTPFVIESPDIYEAAIAALDSKDYQPSAPGPVSPKKETKPAQRDVAVLPARAPSDAVKFSQKPSPKQYRNKRLAMTPSERRPPPRKPTLNDLMKEDKDLRDWLEHTRFFDTEYRRNVLDKTRKLEVINKERAKLISEIQGSPMMFQRETGSVDLICSPGSPFNAPASSEISDRRKRLASPGLDGHHHKAPRRDGPPWYRDEIPDLFQDRARSRSQSQIRGYHHEGSRYERSLSPFRGRSPPQYRESKAYKHSIGLGFDYHMSGGPRVPRVPRGPRGPNVRPRPPLELTSSENIRFFLMKSNSMDHVVFSKSHGIWSTTDCHNTLLRDIFESSTRVILFFSVNRSKSFQGYARMASPPESAMKKPEWMQSAKYHHKGDAFRIDWINKKSTHFSRVHHITNPLAENKPVYIGFNLQEYPAECGHEMMRVMDE</sequence>
<feature type="compositionally biased region" description="Basic and acidic residues" evidence="1">
    <location>
        <begin position="14"/>
        <end position="27"/>
    </location>
</feature>
<dbReference type="EMBL" id="JAGPNK010000010">
    <property type="protein sequence ID" value="KAH7312197.1"/>
    <property type="molecule type" value="Genomic_DNA"/>
</dbReference>
<feature type="domain" description="YTH" evidence="2">
    <location>
        <begin position="378"/>
        <end position="513"/>
    </location>
</feature>
<dbReference type="PROSITE" id="PS50882">
    <property type="entry name" value="YTH"/>
    <property type="match status" value="1"/>
</dbReference>
<gene>
    <name evidence="3" type="ORF">B0I35DRAFT_480675</name>
</gene>
<dbReference type="GO" id="GO:0003729">
    <property type="term" value="F:mRNA binding"/>
    <property type="evidence" value="ECO:0007669"/>
    <property type="project" value="TreeGrafter"/>
</dbReference>
<dbReference type="Pfam" id="PF04146">
    <property type="entry name" value="YTH"/>
    <property type="match status" value="1"/>
</dbReference>
<dbReference type="PANTHER" id="PTHR12357">
    <property type="entry name" value="YTH YT521-B HOMOLOGY DOMAIN-CONTAINING"/>
    <property type="match status" value="1"/>
</dbReference>
<dbReference type="GO" id="GO:1990247">
    <property type="term" value="F:N6-methyladenosine-containing RNA reader activity"/>
    <property type="evidence" value="ECO:0007669"/>
    <property type="project" value="TreeGrafter"/>
</dbReference>
<dbReference type="Gene3D" id="3.10.590.10">
    <property type="entry name" value="ph1033 like domains"/>
    <property type="match status" value="1"/>
</dbReference>
<evidence type="ECO:0000256" key="1">
    <source>
        <dbReference type="SAM" id="MobiDB-lite"/>
    </source>
</evidence>
<feature type="compositionally biased region" description="Low complexity" evidence="1">
    <location>
        <begin position="1"/>
        <end position="13"/>
    </location>
</feature>
<organism evidence="3 4">
    <name type="scientific">Stachybotrys elegans</name>
    <dbReference type="NCBI Taxonomy" id="80388"/>
    <lineage>
        <taxon>Eukaryota</taxon>
        <taxon>Fungi</taxon>
        <taxon>Dikarya</taxon>
        <taxon>Ascomycota</taxon>
        <taxon>Pezizomycotina</taxon>
        <taxon>Sordariomycetes</taxon>
        <taxon>Hypocreomycetidae</taxon>
        <taxon>Hypocreales</taxon>
        <taxon>Stachybotryaceae</taxon>
        <taxon>Stachybotrys</taxon>
    </lineage>
</organism>
<feature type="region of interest" description="Disordered" evidence="1">
    <location>
        <begin position="107"/>
        <end position="176"/>
    </location>
</feature>
<dbReference type="Proteomes" id="UP000813444">
    <property type="component" value="Unassembled WGS sequence"/>
</dbReference>
<dbReference type="InterPro" id="IPR007275">
    <property type="entry name" value="YTH_domain"/>
</dbReference>
<accession>A0A8K0WPH1</accession>
<evidence type="ECO:0000313" key="3">
    <source>
        <dbReference type="EMBL" id="KAH7312197.1"/>
    </source>
</evidence>